<comment type="caution">
    <text evidence="3">The sequence shown here is derived from an EMBL/GenBank/DDBJ whole genome shotgun (WGS) entry which is preliminary data.</text>
</comment>
<dbReference type="RefSeq" id="WP_053770984.1">
    <property type="nucleotide sequence ID" value="NZ_LIST01000001.1"/>
</dbReference>
<accession>A0A0N0UB69</accession>
<dbReference type="EMBL" id="LIST01000001">
    <property type="protein sequence ID" value="KOX98303.1"/>
    <property type="molecule type" value="Genomic_DNA"/>
</dbReference>
<evidence type="ECO:0000256" key="1">
    <source>
        <dbReference type="SAM" id="Phobius"/>
    </source>
</evidence>
<protein>
    <recommendedName>
        <fullName evidence="2">DUF7344 domain-containing protein</fullName>
    </recommendedName>
</protein>
<dbReference type="PATRIC" id="fig|1705389.3.peg.937"/>
<dbReference type="Pfam" id="PF24035">
    <property type="entry name" value="DUF7344"/>
    <property type="match status" value="1"/>
</dbReference>
<dbReference type="InterPro" id="IPR055768">
    <property type="entry name" value="DUF7344"/>
</dbReference>
<evidence type="ECO:0000313" key="3">
    <source>
        <dbReference type="EMBL" id="KOX98303.1"/>
    </source>
</evidence>
<keyword evidence="4" id="KW-1185">Reference proteome</keyword>
<feature type="transmembrane region" description="Helical" evidence="1">
    <location>
        <begin position="154"/>
        <end position="174"/>
    </location>
</feature>
<keyword evidence="1" id="KW-0472">Membrane</keyword>
<sequence length="192" mass="21412">MLSTTPLGTTSDVSLPDETIFELLANRRRRFTIHALKHAGEPMDVADLSTRITAWERGVDPETIDYDDRRNVHTVLTRTHLPKLDEHDVVEYDDEAKVVEPTPTLDDLDVYIEVLRGREIPWSLYYLGLAVLAGLVQVAVAVGVPGFAALDATAVAVFVVTAFAVSAALHYYYGERARLGNLEKPPELRERQ</sequence>
<evidence type="ECO:0000259" key="2">
    <source>
        <dbReference type="Pfam" id="PF24035"/>
    </source>
</evidence>
<organism evidence="3 4">
    <name type="scientific">Halorubrum tropicale</name>
    <dbReference type="NCBI Taxonomy" id="1765655"/>
    <lineage>
        <taxon>Archaea</taxon>
        <taxon>Methanobacteriati</taxon>
        <taxon>Methanobacteriota</taxon>
        <taxon>Stenosarchaea group</taxon>
        <taxon>Halobacteria</taxon>
        <taxon>Halobacteriales</taxon>
        <taxon>Haloferacaceae</taxon>
        <taxon>Halorubrum</taxon>
    </lineage>
</organism>
<keyword evidence="1" id="KW-1133">Transmembrane helix</keyword>
<feature type="domain" description="DUF7344" evidence="2">
    <location>
        <begin position="21"/>
        <end position="100"/>
    </location>
</feature>
<reference evidence="3 4" key="1">
    <citation type="submission" date="2015-08" db="EMBL/GenBank/DDBJ databases">
        <title>Genomes of Isolates from Cabo Rojo, PR.</title>
        <authorList>
            <person name="Sanchez-Nieves R.L."/>
            <person name="Montalvo-Rodriguez R."/>
        </authorList>
    </citation>
    <scope>NUCLEOTIDE SEQUENCE [LARGE SCALE GENOMIC DNA]</scope>
    <source>
        <strain evidence="3 4">5</strain>
    </source>
</reference>
<dbReference type="AlphaFoldDB" id="A0A0N0UB69"/>
<dbReference type="OrthoDB" id="331021at2157"/>
<feature type="transmembrane region" description="Helical" evidence="1">
    <location>
        <begin position="124"/>
        <end position="148"/>
    </location>
</feature>
<evidence type="ECO:0000313" key="4">
    <source>
        <dbReference type="Proteomes" id="UP000037747"/>
    </source>
</evidence>
<keyword evidence="1" id="KW-0812">Transmembrane</keyword>
<name>A0A0N0UB69_9EURY</name>
<dbReference type="Proteomes" id="UP000037747">
    <property type="component" value="Unassembled WGS sequence"/>
</dbReference>
<proteinExistence type="predicted"/>
<gene>
    <name evidence="3" type="ORF">AMR74_03200</name>
</gene>